<comment type="caution">
    <text evidence="1">The sequence shown here is derived from an EMBL/GenBank/DDBJ whole genome shotgun (WGS) entry which is preliminary data.</text>
</comment>
<dbReference type="InterPro" id="IPR058532">
    <property type="entry name" value="YjbR/MT2646/Rv2570-like"/>
</dbReference>
<accession>A0ABR8NCK0</accession>
<protein>
    <submittedName>
        <fullName evidence="1">MmcQ/YjbR family DNA-binding protein</fullName>
    </submittedName>
</protein>
<keyword evidence="1" id="KW-0238">DNA-binding</keyword>
<name>A0ABR8NCK0_9ACTN</name>
<dbReference type="Proteomes" id="UP000618818">
    <property type="component" value="Unassembled WGS sequence"/>
</dbReference>
<keyword evidence="2" id="KW-1185">Reference proteome</keyword>
<sequence>MGPRCHDRRVDAAAIEEHLAGLEGVRSRTDEGRTTWRVSGRLVARLEDAETLVVRSLPDDRERFAAEDPDAFYVTPAIEAHHKLLVHLPAADDDAVRRLLTAAWELQRG</sequence>
<dbReference type="EMBL" id="JACXYZ010000002">
    <property type="protein sequence ID" value="MBD3925856.1"/>
    <property type="molecule type" value="Genomic_DNA"/>
</dbReference>
<proteinExistence type="predicted"/>
<organism evidence="1 2">
    <name type="scientific">Nocardioides cavernae</name>
    <dbReference type="NCBI Taxonomy" id="1921566"/>
    <lineage>
        <taxon>Bacteria</taxon>
        <taxon>Bacillati</taxon>
        <taxon>Actinomycetota</taxon>
        <taxon>Actinomycetes</taxon>
        <taxon>Propionibacteriales</taxon>
        <taxon>Nocardioidaceae</taxon>
        <taxon>Nocardioides</taxon>
    </lineage>
</organism>
<dbReference type="Pfam" id="PF04237">
    <property type="entry name" value="YjbR"/>
    <property type="match status" value="1"/>
</dbReference>
<evidence type="ECO:0000313" key="2">
    <source>
        <dbReference type="Proteomes" id="UP000618818"/>
    </source>
</evidence>
<reference evidence="1 2" key="1">
    <citation type="submission" date="2020-09" db="EMBL/GenBank/DDBJ databases">
        <title>novel species in genus Nocardioides.</title>
        <authorList>
            <person name="Zhang G."/>
        </authorList>
    </citation>
    <scope>NUCLEOTIDE SEQUENCE [LARGE SCALE GENOMIC DNA]</scope>
    <source>
        <strain evidence="1 2">KCTC 39551</strain>
    </source>
</reference>
<evidence type="ECO:0000313" key="1">
    <source>
        <dbReference type="EMBL" id="MBD3925856.1"/>
    </source>
</evidence>
<dbReference type="GO" id="GO:0003677">
    <property type="term" value="F:DNA binding"/>
    <property type="evidence" value="ECO:0007669"/>
    <property type="project" value="UniProtKB-KW"/>
</dbReference>
<gene>
    <name evidence="1" type="ORF">IEZ26_14580</name>
</gene>